<dbReference type="PANTHER" id="PTHR42926">
    <property type="match status" value="1"/>
</dbReference>
<dbReference type="SUPFAM" id="SSF52540">
    <property type="entry name" value="P-loop containing nucleoside triphosphate hydrolases"/>
    <property type="match status" value="2"/>
</dbReference>
<dbReference type="Pfam" id="PF06745">
    <property type="entry name" value="ATPase"/>
    <property type="match status" value="2"/>
</dbReference>
<dbReference type="Proteomes" id="UP001595660">
    <property type="component" value="Unassembled WGS sequence"/>
</dbReference>
<dbReference type="PRINTS" id="PR01874">
    <property type="entry name" value="DNAREPAIRADA"/>
</dbReference>
<proteinExistence type="predicted"/>
<dbReference type="InterPro" id="IPR030665">
    <property type="entry name" value="KaiC"/>
</dbReference>
<evidence type="ECO:0000313" key="9">
    <source>
        <dbReference type="Proteomes" id="UP001595660"/>
    </source>
</evidence>
<dbReference type="AlphaFoldDB" id="A0ABD5NIH7"/>
<keyword evidence="4" id="KW-0677">Repeat</keyword>
<evidence type="ECO:0000256" key="6">
    <source>
        <dbReference type="ARBA" id="ARBA00022801"/>
    </source>
</evidence>
<sequence length="484" mass="53074">MDDGSLSRYSSGISGLDALLGGGYISERMYLVLGRPGTGKTILGMSFLETGLRNGENVLYIHGEESREEILVNAARVGIDLADADFLDLGPDSEFFSEDRTYELVDPRDIADDRFVEDIRERIEALDPNRVLLDPISQLEALEPSKHQYRKRIISFMRFLRERGTTVVATETMEPGQHSEIESLSDGVVELERGDTGRRVAVPKHRGVETPNGTHGLEIRGEGIEVFPALVPPSDAREFDPRPLSSGVENFDTLLGGGLERGTVTILSGPTGIGKSTTAAEFLTTAADDGTNGVVYLFEENETTFTHRAASLDIPVAECRERGDLAVSVVEPLEKSPEEFAQMVRADLDEYDAEFVVIDGISGYKQALHGNTADTTQKLHALTRYLKNVNVSVMLLDEISSVTGFAKPTSENITYLADNVVFMNYIERNGQIERVVGVLKKRVGDFENTLREFEISGDGIEVGEPLSDLRGILEGVPEVVENAD</sequence>
<dbReference type="Gene3D" id="3.40.50.300">
    <property type="entry name" value="P-loop containing nucleotide triphosphate hydrolases"/>
    <property type="match status" value="2"/>
</dbReference>
<keyword evidence="5" id="KW-0418">Kinase</keyword>
<feature type="domain" description="KaiC" evidence="7">
    <location>
        <begin position="242"/>
        <end position="476"/>
    </location>
</feature>
<keyword evidence="9" id="KW-1185">Reference proteome</keyword>
<evidence type="ECO:0000256" key="3">
    <source>
        <dbReference type="ARBA" id="ARBA00022679"/>
    </source>
</evidence>
<dbReference type="EMBL" id="JBHRWN010000002">
    <property type="protein sequence ID" value="MFC3478880.1"/>
    <property type="molecule type" value="Genomic_DNA"/>
</dbReference>
<evidence type="ECO:0000256" key="1">
    <source>
        <dbReference type="ARBA" id="ARBA00012513"/>
    </source>
</evidence>
<name>A0ABD5NIH7_9EURY</name>
<dbReference type="RefSeq" id="WP_232569605.1">
    <property type="nucleotide sequence ID" value="NZ_CP089466.1"/>
</dbReference>
<dbReference type="GO" id="GO:0016787">
    <property type="term" value="F:hydrolase activity"/>
    <property type="evidence" value="ECO:0007669"/>
    <property type="project" value="UniProtKB-KW"/>
</dbReference>
<dbReference type="InterPro" id="IPR051347">
    <property type="entry name" value="Circadian_clock_KaiC-rel"/>
</dbReference>
<dbReference type="InterPro" id="IPR003593">
    <property type="entry name" value="AAA+_ATPase"/>
</dbReference>
<feature type="domain" description="KaiC" evidence="7">
    <location>
        <begin position="7"/>
        <end position="240"/>
    </location>
</feature>
<evidence type="ECO:0000259" key="7">
    <source>
        <dbReference type="PROSITE" id="PS51146"/>
    </source>
</evidence>
<dbReference type="SMART" id="SM00382">
    <property type="entry name" value="AAA"/>
    <property type="match status" value="2"/>
</dbReference>
<organism evidence="8 9">
    <name type="scientific">Halobacterium litoreum</name>
    <dbReference type="NCBI Taxonomy" id="2039234"/>
    <lineage>
        <taxon>Archaea</taxon>
        <taxon>Methanobacteriati</taxon>
        <taxon>Methanobacteriota</taxon>
        <taxon>Stenosarchaea group</taxon>
        <taxon>Halobacteria</taxon>
        <taxon>Halobacteriales</taxon>
        <taxon>Halobacteriaceae</taxon>
        <taxon>Halobacterium</taxon>
    </lineage>
</organism>
<accession>A0ABD5NIH7</accession>
<dbReference type="InterPro" id="IPR010624">
    <property type="entry name" value="KaiC_dom"/>
</dbReference>
<evidence type="ECO:0000313" key="8">
    <source>
        <dbReference type="EMBL" id="MFC3478880.1"/>
    </source>
</evidence>
<dbReference type="PANTHER" id="PTHR42926:SF1">
    <property type="entry name" value="CIRCADIAN CLOCK OSCILLATOR PROTEIN KAIC 1"/>
    <property type="match status" value="1"/>
</dbReference>
<dbReference type="InterPro" id="IPR014774">
    <property type="entry name" value="KaiC-like_dom"/>
</dbReference>
<dbReference type="PROSITE" id="PS51146">
    <property type="entry name" value="KAIC"/>
    <property type="match status" value="2"/>
</dbReference>
<reference evidence="8 9" key="1">
    <citation type="journal article" date="2019" name="Int. J. Syst. Evol. Microbiol.">
        <title>The Global Catalogue of Microorganisms (GCM) 10K type strain sequencing project: providing services to taxonomists for standard genome sequencing and annotation.</title>
        <authorList>
            <consortium name="The Broad Institute Genomics Platform"/>
            <consortium name="The Broad Institute Genome Sequencing Center for Infectious Disease"/>
            <person name="Wu L."/>
            <person name="Ma J."/>
        </authorList>
    </citation>
    <scope>NUCLEOTIDE SEQUENCE [LARGE SCALE GENOMIC DNA]</scope>
    <source>
        <strain evidence="8 9">CGMCC 1.12562</strain>
    </source>
</reference>
<keyword evidence="3" id="KW-0808">Transferase</keyword>
<dbReference type="GeneID" id="69118106"/>
<evidence type="ECO:0000256" key="2">
    <source>
        <dbReference type="ARBA" id="ARBA00022553"/>
    </source>
</evidence>
<protein>
    <recommendedName>
        <fullName evidence="1">non-specific serine/threonine protein kinase</fullName>
        <ecNumber evidence="1">2.7.11.1</ecNumber>
    </recommendedName>
</protein>
<evidence type="ECO:0000256" key="4">
    <source>
        <dbReference type="ARBA" id="ARBA00022737"/>
    </source>
</evidence>
<keyword evidence="6" id="KW-0378">Hydrolase</keyword>
<dbReference type="PIRSF" id="PIRSF039117">
    <property type="entry name" value="KaiC"/>
    <property type="match status" value="1"/>
</dbReference>
<comment type="caution">
    <text evidence="8">The sequence shown here is derived from an EMBL/GenBank/DDBJ whole genome shotgun (WGS) entry which is preliminary data.</text>
</comment>
<dbReference type="InterPro" id="IPR027417">
    <property type="entry name" value="P-loop_NTPase"/>
</dbReference>
<dbReference type="EC" id="2.7.11.1" evidence="1"/>
<keyword evidence="2" id="KW-0597">Phosphoprotein</keyword>
<evidence type="ECO:0000256" key="5">
    <source>
        <dbReference type="ARBA" id="ARBA00022777"/>
    </source>
</evidence>
<dbReference type="GO" id="GO:0004674">
    <property type="term" value="F:protein serine/threonine kinase activity"/>
    <property type="evidence" value="ECO:0007669"/>
    <property type="project" value="UniProtKB-EC"/>
</dbReference>
<gene>
    <name evidence="8" type="ORF">ACFOKC_14205</name>
</gene>